<gene>
    <name evidence="2" type="ORF">ACFOVS_01895</name>
</gene>
<name>A0ABV8E5E2_9HYPH</name>
<evidence type="ECO:0000259" key="1">
    <source>
        <dbReference type="Pfam" id="PF13946"/>
    </source>
</evidence>
<dbReference type="InterPro" id="IPR035940">
    <property type="entry name" value="CAP_sf"/>
</dbReference>
<reference evidence="3" key="1">
    <citation type="journal article" date="2019" name="Int. J. Syst. Evol. Microbiol.">
        <title>The Global Catalogue of Microorganisms (GCM) 10K type strain sequencing project: providing services to taxonomists for standard genome sequencing and annotation.</title>
        <authorList>
            <consortium name="The Broad Institute Genomics Platform"/>
            <consortium name="The Broad Institute Genome Sequencing Center for Infectious Disease"/>
            <person name="Wu L."/>
            <person name="Ma J."/>
        </authorList>
    </citation>
    <scope>NUCLEOTIDE SEQUENCE [LARGE SCALE GENOMIC DNA]</scope>
    <source>
        <strain evidence="3">TBRC 5781</strain>
    </source>
</reference>
<dbReference type="EMBL" id="JBHSBD010000007">
    <property type="protein sequence ID" value="MFC3966909.1"/>
    <property type="molecule type" value="Genomic_DNA"/>
</dbReference>
<dbReference type="InterPro" id="IPR025282">
    <property type="entry name" value="DUF4214"/>
</dbReference>
<dbReference type="Pfam" id="PF13946">
    <property type="entry name" value="DUF4214"/>
    <property type="match status" value="1"/>
</dbReference>
<dbReference type="Gene3D" id="1.10.3130.20">
    <property type="entry name" value="Phycobilisome linker domain"/>
    <property type="match status" value="1"/>
</dbReference>
<dbReference type="Proteomes" id="UP001595697">
    <property type="component" value="Unassembled WGS sequence"/>
</dbReference>
<protein>
    <submittedName>
        <fullName evidence="2">DUF4214 domain-containing protein</fullName>
    </submittedName>
</protein>
<dbReference type="Gene3D" id="2.150.10.10">
    <property type="entry name" value="Serralysin-like metalloprotease, C-terminal"/>
    <property type="match status" value="1"/>
</dbReference>
<proteinExistence type="predicted"/>
<feature type="domain" description="DUF4214" evidence="1">
    <location>
        <begin position="313"/>
        <end position="385"/>
    </location>
</feature>
<organism evidence="2 3">
    <name type="scientific">Rhizobium lemnae</name>
    <dbReference type="NCBI Taxonomy" id="1214924"/>
    <lineage>
        <taxon>Bacteria</taxon>
        <taxon>Pseudomonadati</taxon>
        <taxon>Pseudomonadota</taxon>
        <taxon>Alphaproteobacteria</taxon>
        <taxon>Hyphomicrobiales</taxon>
        <taxon>Rhizobiaceae</taxon>
        <taxon>Rhizobium/Agrobacterium group</taxon>
        <taxon>Rhizobium</taxon>
    </lineage>
</organism>
<comment type="caution">
    <text evidence="2">The sequence shown here is derived from an EMBL/GenBank/DDBJ whole genome shotgun (WGS) entry which is preliminary data.</text>
</comment>
<keyword evidence="3" id="KW-1185">Reference proteome</keyword>
<accession>A0ABV8E5E2</accession>
<dbReference type="Pfam" id="PF00353">
    <property type="entry name" value="HemolysinCabind"/>
    <property type="match status" value="2"/>
</dbReference>
<dbReference type="Gene3D" id="3.40.33.10">
    <property type="entry name" value="CAP"/>
    <property type="match status" value="1"/>
</dbReference>
<dbReference type="InterPro" id="IPR038255">
    <property type="entry name" value="PBS_linker_sf"/>
</dbReference>
<dbReference type="RefSeq" id="WP_247261558.1">
    <property type="nucleotide sequence ID" value="NZ_JALJQZ010000023.1"/>
</dbReference>
<sequence length="397" mass="42816">MPTNYYTDSSQDGLSAAELELYNLIMNYRATLGLPSIPLSVGLTITAGRHALDQSENMGGYNGHSWSDAPYDSNNNATWTNMWLAPQRLNTSYKASTGIDFYGYEISTGIPNNGGEMTPADALKSWQGSAPHNDVITNKNTWSTMTWNAIGVGIYKGVAHVWFGKAADPAGAPVVTGPMTGGEGNDILSGNDQNNVLQGFGGNDRLNQSGGSDTMDGGNGVDTAVYTGKRSDYRLDTASTVKIDKLGGGTDTLISIERIQFSDGTLAFDKGAGEIAGSAYRLYQAAFERTPDTGGLSFWIKEMDKGVRLKNVAENFLASREFLQTYGTAATVTNTKYVELLYQHTLGRAFDQGGLNFWVSRLDTGTNDRADLLVQFSESPENQARVSAAVKDGIWYV</sequence>
<dbReference type="InterPro" id="IPR001343">
    <property type="entry name" value="Hemolysn_Ca-bd"/>
</dbReference>
<dbReference type="InterPro" id="IPR011049">
    <property type="entry name" value="Serralysin-like_metalloprot_C"/>
</dbReference>
<evidence type="ECO:0000313" key="3">
    <source>
        <dbReference type="Proteomes" id="UP001595697"/>
    </source>
</evidence>
<evidence type="ECO:0000313" key="2">
    <source>
        <dbReference type="EMBL" id="MFC3966909.1"/>
    </source>
</evidence>
<dbReference type="SUPFAM" id="SSF51120">
    <property type="entry name" value="beta-Roll"/>
    <property type="match status" value="1"/>
</dbReference>